<dbReference type="CDD" id="cd07714">
    <property type="entry name" value="RNaseJ_MBL-fold"/>
    <property type="match status" value="1"/>
</dbReference>
<dbReference type="Pfam" id="PF17770">
    <property type="entry name" value="RNase_J_C"/>
    <property type="match status" value="1"/>
</dbReference>
<reference evidence="9" key="1">
    <citation type="journal article" date="2020" name="mSystems">
        <title>Genome- and Community-Level Interaction Insights into Carbon Utilization and Element Cycling Functions of Hydrothermarchaeota in Hydrothermal Sediment.</title>
        <authorList>
            <person name="Zhou Z."/>
            <person name="Liu Y."/>
            <person name="Xu W."/>
            <person name="Pan J."/>
            <person name="Luo Z.H."/>
            <person name="Li M."/>
        </authorList>
    </citation>
    <scope>NUCLEOTIDE SEQUENCE [LARGE SCALE GENOMIC DNA]</scope>
    <source>
        <strain evidence="9">SpSt-1042</strain>
    </source>
</reference>
<dbReference type="SUPFAM" id="SSF56281">
    <property type="entry name" value="Metallo-hydrolase/oxidoreductase"/>
    <property type="match status" value="1"/>
</dbReference>
<dbReference type="GO" id="GO:0046872">
    <property type="term" value="F:metal ion binding"/>
    <property type="evidence" value="ECO:0007669"/>
    <property type="project" value="UniProtKB-KW"/>
</dbReference>
<evidence type="ECO:0000256" key="2">
    <source>
        <dbReference type="ARBA" id="ARBA00022722"/>
    </source>
</evidence>
<gene>
    <name evidence="9" type="ORF">ENL96_01160</name>
</gene>
<keyword evidence="1" id="KW-0963">Cytoplasm</keyword>
<protein>
    <submittedName>
        <fullName evidence="9">Ribonuclease J</fullName>
    </submittedName>
</protein>
<evidence type="ECO:0000259" key="8">
    <source>
        <dbReference type="SMART" id="SM00849"/>
    </source>
</evidence>
<keyword evidence="4" id="KW-0378">Hydrolase</keyword>
<dbReference type="AlphaFoldDB" id="A0A7C5USH6"/>
<keyword evidence="5" id="KW-0862">Zinc</keyword>
<dbReference type="GO" id="GO:0004527">
    <property type="term" value="F:exonuclease activity"/>
    <property type="evidence" value="ECO:0007669"/>
    <property type="project" value="UniProtKB-KW"/>
</dbReference>
<evidence type="ECO:0000256" key="6">
    <source>
        <dbReference type="ARBA" id="ARBA00022839"/>
    </source>
</evidence>
<evidence type="ECO:0000313" key="9">
    <source>
        <dbReference type="EMBL" id="HHR92109.1"/>
    </source>
</evidence>
<dbReference type="InterPro" id="IPR004613">
    <property type="entry name" value="RNase_J"/>
</dbReference>
<accession>A0A7C5USH6</accession>
<keyword evidence="3" id="KW-0479">Metal-binding</keyword>
<dbReference type="InterPro" id="IPR036866">
    <property type="entry name" value="RibonucZ/Hydroxyglut_hydro"/>
</dbReference>
<evidence type="ECO:0000256" key="5">
    <source>
        <dbReference type="ARBA" id="ARBA00022833"/>
    </source>
</evidence>
<evidence type="ECO:0000256" key="3">
    <source>
        <dbReference type="ARBA" id="ARBA00022723"/>
    </source>
</evidence>
<dbReference type="GO" id="GO:0003723">
    <property type="term" value="F:RNA binding"/>
    <property type="evidence" value="ECO:0007669"/>
    <property type="project" value="UniProtKB-KW"/>
</dbReference>
<name>A0A7C5USH6_UNCC3</name>
<keyword evidence="7" id="KW-0694">RNA-binding</keyword>
<keyword evidence="2" id="KW-0540">Nuclease</keyword>
<evidence type="ECO:0000256" key="1">
    <source>
        <dbReference type="ARBA" id="ARBA00022490"/>
    </source>
</evidence>
<dbReference type="InterPro" id="IPR011108">
    <property type="entry name" value="RMMBL"/>
</dbReference>
<keyword evidence="6" id="KW-0269">Exonuclease</keyword>
<dbReference type="SMART" id="SM00849">
    <property type="entry name" value="Lactamase_B"/>
    <property type="match status" value="1"/>
</dbReference>
<dbReference type="InterPro" id="IPR041636">
    <property type="entry name" value="RNase_J_C"/>
</dbReference>
<dbReference type="InterPro" id="IPR042173">
    <property type="entry name" value="RNase_J_2"/>
</dbReference>
<dbReference type="Gene3D" id="3.10.20.580">
    <property type="match status" value="1"/>
</dbReference>
<feature type="domain" description="Metallo-beta-lactamase" evidence="8">
    <location>
        <begin position="16"/>
        <end position="212"/>
    </location>
</feature>
<evidence type="ECO:0000256" key="4">
    <source>
        <dbReference type="ARBA" id="ARBA00022801"/>
    </source>
</evidence>
<dbReference type="Pfam" id="PF22505">
    <property type="entry name" value="RNase_J_b_CASP"/>
    <property type="match status" value="1"/>
</dbReference>
<dbReference type="Gene3D" id="3.40.50.10710">
    <property type="entry name" value="Metallo-hydrolase/oxidoreductase"/>
    <property type="match status" value="1"/>
</dbReference>
<organism evidence="9">
    <name type="scientific">candidate division CPR3 bacterium</name>
    <dbReference type="NCBI Taxonomy" id="2268181"/>
    <lineage>
        <taxon>Bacteria</taxon>
        <taxon>Bacteria division CPR3</taxon>
    </lineage>
</organism>
<dbReference type="Gene3D" id="3.60.15.10">
    <property type="entry name" value="Ribonuclease Z/Hydroxyacylglutathione hydrolase-like"/>
    <property type="match status" value="1"/>
</dbReference>
<dbReference type="PANTHER" id="PTHR43694:SF1">
    <property type="entry name" value="RIBONUCLEASE J"/>
    <property type="match status" value="1"/>
</dbReference>
<dbReference type="PANTHER" id="PTHR43694">
    <property type="entry name" value="RIBONUCLEASE J"/>
    <property type="match status" value="1"/>
</dbReference>
<dbReference type="NCBIfam" id="TIGR00649">
    <property type="entry name" value="MG423"/>
    <property type="match status" value="1"/>
</dbReference>
<sequence length="541" mass="59813">MEDLKITILGGCQQIGCNATAFEYGDSIIVVDMGLGFPEGDVLGVDYLLPNISYLKQRRENIRGIVITHGHLDHIGAIPYIGDNIGWPTIYAPAMASELIKVRAEDFGQKEQMDIQVYKSGDVLNLGPFKVSFARVTHNIPDSYSVFVHTPYGIVIVTGDWKFDNTPYKEPPTDYGAFTKASEEGVLLLCSDSTNAMKSGWSDSESEISRDLEYLIEKAPGRVIASTFASLITRLSQIVDICRKLGRKIVISGRSMETTVSIARHLKLIEENGDVFVTRKDSKKLKDKNICILATGSQGEETSSLVKMANDTHPDFKLKAGDTVILSSSVIPGNEMAIYHLMDKLTLKGANVFHNELMDVHAGGHSHAEDHKMMIHLTKPKFFMPVHGTPTYLYAHKKTALSIGYPEEKIIVGENGLQVVFSDSYNPKVLRKAVPSDPVTVDGLGIGDVDKTVLSERNKLADDGIVFITIERKRGKIVVISRGVVNDEEKMSFHEDIKKIVREAVDKGGDDKKVKNRIEGMVQEYIHSVLARKPLVVPVVM</sequence>
<proteinExistence type="predicted"/>
<dbReference type="Pfam" id="PF07521">
    <property type="entry name" value="RMMBL"/>
    <property type="match status" value="1"/>
</dbReference>
<dbReference type="Pfam" id="PF00753">
    <property type="entry name" value="Lactamase_B"/>
    <property type="match status" value="1"/>
</dbReference>
<comment type="caution">
    <text evidence="9">The sequence shown here is derived from an EMBL/GenBank/DDBJ whole genome shotgun (WGS) entry which is preliminary data.</text>
</comment>
<dbReference type="EMBL" id="DRVY01000036">
    <property type="protein sequence ID" value="HHR92109.1"/>
    <property type="molecule type" value="Genomic_DNA"/>
</dbReference>
<dbReference type="InterPro" id="IPR001279">
    <property type="entry name" value="Metallo-B-lactamas"/>
</dbReference>
<dbReference type="InterPro" id="IPR055132">
    <property type="entry name" value="RNase_J_b_CASP"/>
</dbReference>
<evidence type="ECO:0000256" key="7">
    <source>
        <dbReference type="ARBA" id="ARBA00022884"/>
    </source>
</evidence>